<dbReference type="PANTHER" id="PTHR12907:SF26">
    <property type="entry name" value="HIF PROLYL HYDROXYLASE, ISOFORM C"/>
    <property type="match status" value="1"/>
</dbReference>
<evidence type="ECO:0000256" key="4">
    <source>
        <dbReference type="ARBA" id="ARBA00023002"/>
    </source>
</evidence>
<sequence>MEPENFFHQFEAIIDGIVDHNYAVVEGLFEQEVLTGLKQELLRLLKEEEFKRAGVGNQFNLTEERAIRSDKIHWIENGTEQPSESAFVDRIGQFSNYLNRTCYTGIHDWEFHYACFEKGNFYKRHLDRFKNDESRKFSVVTYLNEDWKEEDGGTLVLYLPSGDVKVTPRWGTTVIFKSELIEHEVLPANRNRYSVTGWLK</sequence>
<dbReference type="GO" id="GO:0031418">
    <property type="term" value="F:L-ascorbic acid binding"/>
    <property type="evidence" value="ECO:0007669"/>
    <property type="project" value="UniProtKB-KW"/>
</dbReference>
<dbReference type="GO" id="GO:0071456">
    <property type="term" value="P:cellular response to hypoxia"/>
    <property type="evidence" value="ECO:0007669"/>
    <property type="project" value="TreeGrafter"/>
</dbReference>
<evidence type="ECO:0000256" key="2">
    <source>
        <dbReference type="ARBA" id="ARBA00022896"/>
    </source>
</evidence>
<evidence type="ECO:0000313" key="6">
    <source>
        <dbReference type="EMBL" id="RKD91102.1"/>
    </source>
</evidence>
<comment type="caution">
    <text evidence="6">The sequence shown here is derived from an EMBL/GenBank/DDBJ whole genome shotgun (WGS) entry which is preliminary data.</text>
</comment>
<keyword evidence="3" id="KW-0223">Dioxygenase</keyword>
<organism evidence="6 7">
    <name type="scientific">Mangrovibacterium diazotrophicum</name>
    <dbReference type="NCBI Taxonomy" id="1261403"/>
    <lineage>
        <taxon>Bacteria</taxon>
        <taxon>Pseudomonadati</taxon>
        <taxon>Bacteroidota</taxon>
        <taxon>Bacteroidia</taxon>
        <taxon>Marinilabiliales</taxon>
        <taxon>Prolixibacteraceae</taxon>
        <taxon>Mangrovibacterium</taxon>
    </lineage>
</organism>
<evidence type="ECO:0000256" key="1">
    <source>
        <dbReference type="ARBA" id="ARBA00001961"/>
    </source>
</evidence>
<gene>
    <name evidence="6" type="ORF">BC643_1451</name>
</gene>
<dbReference type="Pfam" id="PF13640">
    <property type="entry name" value="2OG-FeII_Oxy_3"/>
    <property type="match status" value="1"/>
</dbReference>
<keyword evidence="2" id="KW-0847">Vitamin C</keyword>
<keyword evidence="4" id="KW-0560">Oxidoreductase</keyword>
<accession>A0A419W6V4</accession>
<dbReference type="InterPro" id="IPR051559">
    <property type="entry name" value="HIF_prolyl_hydroxylases"/>
</dbReference>
<comment type="cofactor">
    <cofactor evidence="1">
        <name>L-ascorbate</name>
        <dbReference type="ChEBI" id="CHEBI:38290"/>
    </cofactor>
</comment>
<protein>
    <submittedName>
        <fullName evidence="6">SM-20-related protein</fullName>
    </submittedName>
</protein>
<dbReference type="OrthoDB" id="9783171at2"/>
<evidence type="ECO:0000313" key="7">
    <source>
        <dbReference type="Proteomes" id="UP000283387"/>
    </source>
</evidence>
<dbReference type="RefSeq" id="WP_120272437.1">
    <property type="nucleotide sequence ID" value="NZ_RAPN01000001.1"/>
</dbReference>
<dbReference type="InterPro" id="IPR006620">
    <property type="entry name" value="Pro_4_hyd_alph"/>
</dbReference>
<evidence type="ECO:0000259" key="5">
    <source>
        <dbReference type="SMART" id="SM00702"/>
    </source>
</evidence>
<dbReference type="AlphaFoldDB" id="A0A419W6V4"/>
<proteinExistence type="predicted"/>
<dbReference type="SMART" id="SM00702">
    <property type="entry name" value="P4Hc"/>
    <property type="match status" value="1"/>
</dbReference>
<dbReference type="GO" id="GO:0008198">
    <property type="term" value="F:ferrous iron binding"/>
    <property type="evidence" value="ECO:0007669"/>
    <property type="project" value="TreeGrafter"/>
</dbReference>
<reference evidence="6 7" key="1">
    <citation type="submission" date="2018-09" db="EMBL/GenBank/DDBJ databases">
        <title>Genomic Encyclopedia of Archaeal and Bacterial Type Strains, Phase II (KMG-II): from individual species to whole genera.</title>
        <authorList>
            <person name="Goeker M."/>
        </authorList>
    </citation>
    <scope>NUCLEOTIDE SEQUENCE [LARGE SCALE GENOMIC DNA]</scope>
    <source>
        <strain evidence="6 7">DSM 27148</strain>
    </source>
</reference>
<dbReference type="Gene3D" id="2.60.120.620">
    <property type="entry name" value="q2cbj1_9rhob like domain"/>
    <property type="match status" value="1"/>
</dbReference>
<keyword evidence="7" id="KW-1185">Reference proteome</keyword>
<dbReference type="GO" id="GO:0031543">
    <property type="term" value="F:peptidyl-proline dioxygenase activity"/>
    <property type="evidence" value="ECO:0007669"/>
    <property type="project" value="TreeGrafter"/>
</dbReference>
<dbReference type="Proteomes" id="UP000283387">
    <property type="component" value="Unassembled WGS sequence"/>
</dbReference>
<dbReference type="PANTHER" id="PTHR12907">
    <property type="entry name" value="EGL NINE HOMOLOG-RELATED"/>
    <property type="match status" value="1"/>
</dbReference>
<feature type="domain" description="Prolyl 4-hydroxylase alpha subunit" evidence="5">
    <location>
        <begin position="20"/>
        <end position="200"/>
    </location>
</feature>
<dbReference type="InterPro" id="IPR044862">
    <property type="entry name" value="Pro_4_hyd_alph_FE2OG_OXY"/>
</dbReference>
<name>A0A419W6V4_9BACT</name>
<evidence type="ECO:0000256" key="3">
    <source>
        <dbReference type="ARBA" id="ARBA00022964"/>
    </source>
</evidence>
<dbReference type="EMBL" id="RAPN01000001">
    <property type="protein sequence ID" value="RKD91102.1"/>
    <property type="molecule type" value="Genomic_DNA"/>
</dbReference>